<dbReference type="AlphaFoldDB" id="A0A7I8KSP0"/>
<dbReference type="Proteomes" id="UP000663760">
    <property type="component" value="Chromosome 7"/>
</dbReference>
<reference evidence="1" key="1">
    <citation type="submission" date="2020-02" db="EMBL/GenBank/DDBJ databases">
        <authorList>
            <person name="Scholz U."/>
            <person name="Mascher M."/>
            <person name="Fiebig A."/>
        </authorList>
    </citation>
    <scope>NUCLEOTIDE SEQUENCE</scope>
</reference>
<evidence type="ECO:0000313" key="2">
    <source>
        <dbReference type="Proteomes" id="UP000663760"/>
    </source>
</evidence>
<proteinExistence type="predicted"/>
<keyword evidence="2" id="KW-1185">Reference proteome</keyword>
<dbReference type="EMBL" id="LR746270">
    <property type="protein sequence ID" value="CAA7399965.1"/>
    <property type="molecule type" value="Genomic_DNA"/>
</dbReference>
<gene>
    <name evidence="1" type="ORF">SI8410_07010635</name>
</gene>
<sequence length="71" mass="8247">MLKQKYEVFDEFKRFKTLAEVKKNTKLKCLRSSRGGEFLKKMAQGAIVRHKLSDEDKFGCSLITAAHRLEL</sequence>
<accession>A0A7I8KSP0</accession>
<organism evidence="1 2">
    <name type="scientific">Spirodela intermedia</name>
    <name type="common">Intermediate duckweed</name>
    <dbReference type="NCBI Taxonomy" id="51605"/>
    <lineage>
        <taxon>Eukaryota</taxon>
        <taxon>Viridiplantae</taxon>
        <taxon>Streptophyta</taxon>
        <taxon>Embryophyta</taxon>
        <taxon>Tracheophyta</taxon>
        <taxon>Spermatophyta</taxon>
        <taxon>Magnoliopsida</taxon>
        <taxon>Liliopsida</taxon>
        <taxon>Araceae</taxon>
        <taxon>Lemnoideae</taxon>
        <taxon>Spirodela</taxon>
    </lineage>
</organism>
<evidence type="ECO:0000313" key="1">
    <source>
        <dbReference type="EMBL" id="CAA7399965.1"/>
    </source>
</evidence>
<protein>
    <submittedName>
        <fullName evidence="1">Uncharacterized protein</fullName>
    </submittedName>
</protein>
<name>A0A7I8KSP0_SPIIN</name>
<dbReference type="OrthoDB" id="783290at2759"/>